<organism evidence="2 3">
    <name type="scientific">Endobacter medicaginis</name>
    <dbReference type="NCBI Taxonomy" id="1181271"/>
    <lineage>
        <taxon>Bacteria</taxon>
        <taxon>Pseudomonadati</taxon>
        <taxon>Pseudomonadota</taxon>
        <taxon>Alphaproteobacteria</taxon>
        <taxon>Acetobacterales</taxon>
        <taxon>Acetobacteraceae</taxon>
        <taxon>Endobacter</taxon>
    </lineage>
</organism>
<gene>
    <name evidence="2" type="ORF">FHR90_002601</name>
</gene>
<keyword evidence="1" id="KW-0812">Transmembrane</keyword>
<comment type="caution">
    <text evidence="2">The sequence shown here is derived from an EMBL/GenBank/DDBJ whole genome shotgun (WGS) entry which is preliminary data.</text>
</comment>
<proteinExistence type="predicted"/>
<reference evidence="2 3" key="1">
    <citation type="submission" date="2020-08" db="EMBL/GenBank/DDBJ databases">
        <title>Genomic Encyclopedia of Type Strains, Phase III (KMG-III): the genomes of soil and plant-associated and newly described type strains.</title>
        <authorList>
            <person name="Whitman W."/>
        </authorList>
    </citation>
    <scope>NUCLEOTIDE SEQUENCE [LARGE SCALE GENOMIC DNA]</scope>
    <source>
        <strain evidence="2 3">CECT 8088</strain>
    </source>
</reference>
<feature type="transmembrane region" description="Helical" evidence="1">
    <location>
        <begin position="12"/>
        <end position="30"/>
    </location>
</feature>
<accession>A0A839V1L9</accession>
<keyword evidence="1" id="KW-1133">Transmembrane helix</keyword>
<evidence type="ECO:0000256" key="1">
    <source>
        <dbReference type="SAM" id="Phobius"/>
    </source>
</evidence>
<evidence type="ECO:0000313" key="3">
    <source>
        <dbReference type="Proteomes" id="UP000557688"/>
    </source>
</evidence>
<feature type="transmembrane region" description="Helical" evidence="1">
    <location>
        <begin position="42"/>
        <end position="60"/>
    </location>
</feature>
<dbReference type="AlphaFoldDB" id="A0A839V1L9"/>
<dbReference type="EMBL" id="JACHXV010000011">
    <property type="protein sequence ID" value="MBB3174755.1"/>
    <property type="molecule type" value="Genomic_DNA"/>
</dbReference>
<keyword evidence="3" id="KW-1185">Reference proteome</keyword>
<feature type="transmembrane region" description="Helical" evidence="1">
    <location>
        <begin position="92"/>
        <end position="113"/>
    </location>
</feature>
<sequence>MPAGQAWIEAGWSLALTLALPGAAVGGWLVRHGIGDISSGRAVGLACVFLLPVIVLPGLARARRNALGEARLLRDLGASRMARWRLLWGPVYAPRLLLGIGLAALWLGAAALAPPLSRWLPAQFLHPHPPRPL</sequence>
<protein>
    <submittedName>
        <fullName evidence="2">Uncharacterized protein</fullName>
    </submittedName>
</protein>
<name>A0A839V1L9_9PROT</name>
<evidence type="ECO:0000313" key="2">
    <source>
        <dbReference type="EMBL" id="MBB3174755.1"/>
    </source>
</evidence>
<keyword evidence="1" id="KW-0472">Membrane</keyword>
<dbReference type="Proteomes" id="UP000557688">
    <property type="component" value="Unassembled WGS sequence"/>
</dbReference>